<accession>A0ABY9VM95</accession>
<proteinExistence type="predicted"/>
<evidence type="ECO:0000313" key="3">
    <source>
        <dbReference type="Proteomes" id="UP001303324"/>
    </source>
</evidence>
<organism evidence="2 3">
    <name type="scientific">Mesobacillus jeotgali</name>
    <dbReference type="NCBI Taxonomy" id="129985"/>
    <lineage>
        <taxon>Bacteria</taxon>
        <taxon>Bacillati</taxon>
        <taxon>Bacillota</taxon>
        <taxon>Bacilli</taxon>
        <taxon>Bacillales</taxon>
        <taxon>Bacillaceae</taxon>
        <taxon>Mesobacillus</taxon>
    </lineage>
</organism>
<dbReference type="SUPFAM" id="SSF52833">
    <property type="entry name" value="Thioredoxin-like"/>
    <property type="match status" value="1"/>
</dbReference>
<protein>
    <submittedName>
        <fullName evidence="2">Thioredoxin family protein</fullName>
    </submittedName>
</protein>
<keyword evidence="3" id="KW-1185">Reference proteome</keyword>
<sequence>MLKLIIKVLGPGCANCKRLANNVEVAIEELGIDAAIEKVTDFKEIAKYGVMSTPALVVDEQLIVSGKVPKSEEIKKYLQ</sequence>
<evidence type="ECO:0000259" key="1">
    <source>
        <dbReference type="Pfam" id="PF13192"/>
    </source>
</evidence>
<evidence type="ECO:0000313" key="2">
    <source>
        <dbReference type="EMBL" id="WNF22081.1"/>
    </source>
</evidence>
<dbReference type="InterPro" id="IPR036249">
    <property type="entry name" value="Thioredoxin-like_sf"/>
</dbReference>
<reference evidence="2 3" key="1">
    <citation type="submission" date="2023-09" db="EMBL/GenBank/DDBJ databases">
        <title>Microbial mechanism of fulvic acid promoting antimony reduction mineralization in rice fields.</title>
        <authorList>
            <person name="Chen G."/>
            <person name="Lan J."/>
        </authorList>
    </citation>
    <scope>NUCLEOTIDE SEQUENCE [LARGE SCALE GENOMIC DNA]</scope>
    <source>
        <strain evidence="2 3">PS1</strain>
    </source>
</reference>
<dbReference type="EMBL" id="CP134494">
    <property type="protein sequence ID" value="WNF22081.1"/>
    <property type="molecule type" value="Genomic_DNA"/>
</dbReference>
<dbReference type="Pfam" id="PF13192">
    <property type="entry name" value="Thioredoxin_3"/>
    <property type="match status" value="1"/>
</dbReference>
<dbReference type="Gene3D" id="3.40.30.10">
    <property type="entry name" value="Glutaredoxin"/>
    <property type="match status" value="1"/>
</dbReference>
<dbReference type="InterPro" id="IPR005243">
    <property type="entry name" value="THIRX-like_proc"/>
</dbReference>
<dbReference type="InterPro" id="IPR012336">
    <property type="entry name" value="Thioredoxin-like_fold"/>
</dbReference>
<dbReference type="PANTHER" id="PTHR36450:SF1">
    <property type="entry name" value="THIOREDOXIN"/>
    <property type="match status" value="1"/>
</dbReference>
<dbReference type="PANTHER" id="PTHR36450">
    <property type="entry name" value="THIOREDOXIN"/>
    <property type="match status" value="1"/>
</dbReference>
<dbReference type="PIRSF" id="PIRSF037031">
    <property type="entry name" value="Redox_disulphide_2"/>
    <property type="match status" value="1"/>
</dbReference>
<gene>
    <name evidence="2" type="ORF">RH061_18110</name>
</gene>
<dbReference type="NCBIfam" id="TIGR00412">
    <property type="entry name" value="redox_disulf_2"/>
    <property type="match status" value="1"/>
</dbReference>
<feature type="domain" description="Thioredoxin-like fold" evidence="1">
    <location>
        <begin position="6"/>
        <end position="78"/>
    </location>
</feature>
<name>A0ABY9VM95_9BACI</name>
<dbReference type="Proteomes" id="UP001303324">
    <property type="component" value="Chromosome"/>
</dbReference>